<evidence type="ECO:0000256" key="2">
    <source>
        <dbReference type="ARBA" id="ARBA00023054"/>
    </source>
</evidence>
<proteinExistence type="predicted"/>
<evidence type="ECO:0000256" key="3">
    <source>
        <dbReference type="SAM" id="Phobius"/>
    </source>
</evidence>
<sequence>MINPRVLPRSKLRGLSLLNVSLVAVVLAIAVTAYLLFFRSDSEAAGTTRPSVAVARGDVTASVTSSGTLQSGQTASPQFATPGTVTTILVKVGQVVAKGAAIATIDPAAAERDVRIAEQNQIAAASELRR</sequence>
<evidence type="ECO:0008006" key="6">
    <source>
        <dbReference type="Google" id="ProtNLM"/>
    </source>
</evidence>
<keyword evidence="3" id="KW-0472">Membrane</keyword>
<keyword evidence="2" id="KW-0175">Coiled coil</keyword>
<keyword evidence="3" id="KW-0812">Transmembrane</keyword>
<evidence type="ECO:0000313" key="4">
    <source>
        <dbReference type="EMBL" id="GAA1570721.1"/>
    </source>
</evidence>
<dbReference type="RefSeq" id="WP_344213193.1">
    <property type="nucleotide sequence ID" value="NZ_BAAAOS010000018.1"/>
</dbReference>
<gene>
    <name evidence="4" type="ORF">GCM10009789_25290</name>
</gene>
<keyword evidence="3" id="KW-1133">Transmembrane helix</keyword>
<evidence type="ECO:0000313" key="5">
    <source>
        <dbReference type="Proteomes" id="UP001500393"/>
    </source>
</evidence>
<feature type="transmembrane region" description="Helical" evidence="3">
    <location>
        <begin position="12"/>
        <end position="37"/>
    </location>
</feature>
<keyword evidence="5" id="KW-1185">Reference proteome</keyword>
<dbReference type="Proteomes" id="UP001500393">
    <property type="component" value="Unassembled WGS sequence"/>
</dbReference>
<accession>A0ABN2D566</accession>
<reference evidence="4 5" key="1">
    <citation type="journal article" date="2019" name="Int. J. Syst. Evol. Microbiol.">
        <title>The Global Catalogue of Microorganisms (GCM) 10K type strain sequencing project: providing services to taxonomists for standard genome sequencing and annotation.</title>
        <authorList>
            <consortium name="The Broad Institute Genomics Platform"/>
            <consortium name="The Broad Institute Genome Sequencing Center for Infectious Disease"/>
            <person name="Wu L."/>
            <person name="Ma J."/>
        </authorList>
    </citation>
    <scope>NUCLEOTIDE SEQUENCE [LARGE SCALE GENOMIC DNA]</scope>
    <source>
        <strain evidence="4 5">JCM 14969</strain>
    </source>
</reference>
<dbReference type="EMBL" id="BAAAOS010000018">
    <property type="protein sequence ID" value="GAA1570721.1"/>
    <property type="molecule type" value="Genomic_DNA"/>
</dbReference>
<evidence type="ECO:0000256" key="1">
    <source>
        <dbReference type="ARBA" id="ARBA00004196"/>
    </source>
</evidence>
<dbReference type="PANTHER" id="PTHR32347">
    <property type="entry name" value="EFFLUX SYSTEM COMPONENT YKNX-RELATED"/>
    <property type="match status" value="1"/>
</dbReference>
<protein>
    <recommendedName>
        <fullName evidence="6">Biotin/lipoyl-binding protein</fullName>
    </recommendedName>
</protein>
<dbReference type="InterPro" id="IPR050465">
    <property type="entry name" value="UPF0194_transport"/>
</dbReference>
<comment type="caution">
    <text evidence="4">The sequence shown here is derived from an EMBL/GenBank/DDBJ whole genome shotgun (WGS) entry which is preliminary data.</text>
</comment>
<name>A0ABN2D566_9ACTN</name>
<organism evidence="4 5">
    <name type="scientific">Kribbella sancticallisti</name>
    <dbReference type="NCBI Taxonomy" id="460087"/>
    <lineage>
        <taxon>Bacteria</taxon>
        <taxon>Bacillati</taxon>
        <taxon>Actinomycetota</taxon>
        <taxon>Actinomycetes</taxon>
        <taxon>Propionibacteriales</taxon>
        <taxon>Kribbellaceae</taxon>
        <taxon>Kribbella</taxon>
    </lineage>
</organism>
<dbReference type="Gene3D" id="2.40.50.100">
    <property type="match status" value="1"/>
</dbReference>
<comment type="subcellular location">
    <subcellularLocation>
        <location evidence="1">Cell envelope</location>
    </subcellularLocation>
</comment>